<evidence type="ECO:0000313" key="1">
    <source>
        <dbReference type="EMBL" id="SVE12066.1"/>
    </source>
</evidence>
<protein>
    <submittedName>
        <fullName evidence="1">Uncharacterized protein</fullName>
    </submittedName>
</protein>
<feature type="non-terminal residue" evidence="1">
    <location>
        <position position="1"/>
    </location>
</feature>
<proteinExistence type="predicted"/>
<feature type="non-terminal residue" evidence="1">
    <location>
        <position position="48"/>
    </location>
</feature>
<name>A0A383AVR4_9ZZZZ</name>
<accession>A0A383AVR4</accession>
<dbReference type="EMBL" id="UINC01195476">
    <property type="protein sequence ID" value="SVE12066.1"/>
    <property type="molecule type" value="Genomic_DNA"/>
</dbReference>
<organism evidence="1">
    <name type="scientific">marine metagenome</name>
    <dbReference type="NCBI Taxonomy" id="408172"/>
    <lineage>
        <taxon>unclassified sequences</taxon>
        <taxon>metagenomes</taxon>
        <taxon>ecological metagenomes</taxon>
    </lineage>
</organism>
<gene>
    <name evidence="1" type="ORF">METZ01_LOCUS464920</name>
</gene>
<dbReference type="AlphaFoldDB" id="A0A383AVR4"/>
<sequence length="48" mass="5433">DRGRNPKIRRRGSYDSYCYGNAFAWYCSGKEPAVDGALCKRGYARLAI</sequence>
<reference evidence="1" key="1">
    <citation type="submission" date="2018-05" db="EMBL/GenBank/DDBJ databases">
        <authorList>
            <person name="Lanie J.A."/>
            <person name="Ng W.-L."/>
            <person name="Kazmierczak K.M."/>
            <person name="Andrzejewski T.M."/>
            <person name="Davidsen T.M."/>
            <person name="Wayne K.J."/>
            <person name="Tettelin H."/>
            <person name="Glass J.I."/>
            <person name="Rusch D."/>
            <person name="Podicherti R."/>
            <person name="Tsui H.-C.T."/>
            <person name="Winkler M.E."/>
        </authorList>
    </citation>
    <scope>NUCLEOTIDE SEQUENCE</scope>
</reference>